<dbReference type="InterPro" id="IPR010994">
    <property type="entry name" value="RuvA_2-like"/>
</dbReference>
<dbReference type="NCBIfam" id="TIGR00732">
    <property type="entry name" value="dprA"/>
    <property type="match status" value="1"/>
</dbReference>
<dbReference type="InterPro" id="IPR036388">
    <property type="entry name" value="WH-like_DNA-bd_sf"/>
</dbReference>
<dbReference type="Gene3D" id="1.10.10.10">
    <property type="entry name" value="Winged helix-like DNA-binding domain superfamily/Winged helix DNA-binding domain"/>
    <property type="match status" value="1"/>
</dbReference>
<dbReference type="EMBL" id="CP098242">
    <property type="protein sequence ID" value="WAW11075.1"/>
    <property type="molecule type" value="Genomic_DNA"/>
</dbReference>
<dbReference type="Gene3D" id="3.40.50.450">
    <property type="match status" value="1"/>
</dbReference>
<dbReference type="Pfam" id="PF02481">
    <property type="entry name" value="DNA_processg_A"/>
    <property type="match status" value="1"/>
</dbReference>
<dbReference type="RefSeq" id="WP_269310186.1">
    <property type="nucleotide sequence ID" value="NZ_CP098242.1"/>
</dbReference>
<dbReference type="KEGG" id="ovb:NB640_05435"/>
<evidence type="ECO:0000259" key="2">
    <source>
        <dbReference type="Pfam" id="PF02481"/>
    </source>
</evidence>
<dbReference type="Pfam" id="PF17782">
    <property type="entry name" value="WHD_DprA"/>
    <property type="match status" value="1"/>
</dbReference>
<evidence type="ECO:0000313" key="4">
    <source>
        <dbReference type="EMBL" id="WAW11075.1"/>
    </source>
</evidence>
<dbReference type="InterPro" id="IPR041614">
    <property type="entry name" value="DprA_WH"/>
</dbReference>
<dbReference type="PANTHER" id="PTHR43022:SF1">
    <property type="entry name" value="PROTEIN SMF"/>
    <property type="match status" value="1"/>
</dbReference>
<feature type="domain" description="DprA winged helix" evidence="3">
    <location>
        <begin position="312"/>
        <end position="368"/>
    </location>
</feature>
<feature type="domain" description="Smf/DprA SLOG" evidence="2">
    <location>
        <begin position="87"/>
        <end position="295"/>
    </location>
</feature>
<name>A0A9E9LWJ8_9BURK</name>
<dbReference type="SUPFAM" id="SSF47781">
    <property type="entry name" value="RuvA domain 2-like"/>
    <property type="match status" value="1"/>
</dbReference>
<proteinExistence type="inferred from homology"/>
<sequence length="375" mass="40389">MQKTKLSREELASWIRLLGTEGIGSGTARNLLSVFGMPQDVFSASLKHLESVVPGKTAHLLLLPPTDDMQAQIEKTVRWMGEPGNRILTLADPDYPPALLEIPDPPVMLYVKGRIELLFKPAIAIVGSRNASRQGCRDAEKFAETLGHAGWTIISGMALGIDAAAHAGGLASPASTIAVIGTGADIIYPSRNQVLARRIAQEGCMISEYPLGMAALASNFPRRNRIISGLSRGVLVVEAAARSGSLITAHVAAEQGRDVFAIPGSIHSPLSRGCHQLIRQGAKLVETAQDIMEELPPLDALVADLVEKADRMDEAEMDEDAERILSALGFDPVDPDRLCERLEMDIAVLNAILLEMEMDGLVELLPGGRYRRLAN</sequence>
<comment type="similarity">
    <text evidence="1">Belongs to the DprA/Smf family.</text>
</comment>
<protein>
    <submittedName>
        <fullName evidence="4">DNA-processing protein DprA</fullName>
    </submittedName>
</protein>
<reference evidence="4" key="1">
    <citation type="journal article" date="2022" name="Front. Microbiol.">
        <title>New perspectives on an old grouping: The genomic and phenotypic variability of Oxalobacter formigenes and the implications for calcium oxalate stone prevention.</title>
        <authorList>
            <person name="Chmiel J.A."/>
            <person name="Carr C."/>
            <person name="Stuivenberg G.A."/>
            <person name="Venema R."/>
            <person name="Chanyi R.M."/>
            <person name="Al K.F."/>
            <person name="Giguere D."/>
            <person name="Say H."/>
            <person name="Akouris P.P."/>
            <person name="Dominguez Romero S.A."/>
            <person name="Kwong A."/>
            <person name="Tai V."/>
            <person name="Koval S.F."/>
            <person name="Razvi H."/>
            <person name="Bjazevic J."/>
            <person name="Burton J.P."/>
        </authorList>
    </citation>
    <scope>NUCLEOTIDE SEQUENCE</scope>
    <source>
        <strain evidence="4">WoOx3</strain>
    </source>
</reference>
<dbReference type="AlphaFoldDB" id="A0A9E9LWJ8"/>
<organism evidence="4 5">
    <name type="scientific">Oxalobacter vibrioformis</name>
    <dbReference type="NCBI Taxonomy" id="933080"/>
    <lineage>
        <taxon>Bacteria</taxon>
        <taxon>Pseudomonadati</taxon>
        <taxon>Pseudomonadota</taxon>
        <taxon>Betaproteobacteria</taxon>
        <taxon>Burkholderiales</taxon>
        <taxon>Oxalobacteraceae</taxon>
        <taxon>Oxalobacter</taxon>
    </lineage>
</organism>
<dbReference type="GO" id="GO:0009294">
    <property type="term" value="P:DNA-mediated transformation"/>
    <property type="evidence" value="ECO:0007669"/>
    <property type="project" value="InterPro"/>
</dbReference>
<dbReference type="InterPro" id="IPR057666">
    <property type="entry name" value="DrpA_SLOG"/>
</dbReference>
<dbReference type="PANTHER" id="PTHR43022">
    <property type="entry name" value="PROTEIN SMF"/>
    <property type="match status" value="1"/>
</dbReference>
<evidence type="ECO:0000259" key="3">
    <source>
        <dbReference type="Pfam" id="PF17782"/>
    </source>
</evidence>
<dbReference type="Proteomes" id="UP001156215">
    <property type="component" value="Chromosome"/>
</dbReference>
<accession>A0A9E9LWJ8</accession>
<keyword evidence="5" id="KW-1185">Reference proteome</keyword>
<evidence type="ECO:0000256" key="1">
    <source>
        <dbReference type="ARBA" id="ARBA00006525"/>
    </source>
</evidence>
<evidence type="ECO:0000313" key="5">
    <source>
        <dbReference type="Proteomes" id="UP001156215"/>
    </source>
</evidence>
<dbReference type="InterPro" id="IPR003488">
    <property type="entry name" value="DprA"/>
</dbReference>
<dbReference type="SUPFAM" id="SSF102405">
    <property type="entry name" value="MCP/YpsA-like"/>
    <property type="match status" value="1"/>
</dbReference>
<gene>
    <name evidence="4" type="primary">dprA</name>
    <name evidence="4" type="ORF">NB640_05435</name>
</gene>